<proteinExistence type="predicted"/>
<protein>
    <recommendedName>
        <fullName evidence="4">O-antigen polymerase</fullName>
    </recommendedName>
</protein>
<feature type="transmembrane region" description="Helical" evidence="1">
    <location>
        <begin position="239"/>
        <end position="269"/>
    </location>
</feature>
<feature type="transmembrane region" description="Helical" evidence="1">
    <location>
        <begin position="39"/>
        <end position="56"/>
    </location>
</feature>
<feature type="transmembrane region" description="Helical" evidence="1">
    <location>
        <begin position="281"/>
        <end position="302"/>
    </location>
</feature>
<keyword evidence="1" id="KW-1133">Transmembrane helix</keyword>
<dbReference type="AlphaFoldDB" id="A0A1L4D316"/>
<name>A0A1L4D316_9BACT</name>
<feature type="transmembrane region" description="Helical" evidence="1">
    <location>
        <begin position="431"/>
        <end position="450"/>
    </location>
</feature>
<evidence type="ECO:0000313" key="3">
    <source>
        <dbReference type="Proteomes" id="UP000184731"/>
    </source>
</evidence>
<feature type="transmembrane region" description="Helical" evidence="1">
    <location>
        <begin position="204"/>
        <end position="227"/>
    </location>
</feature>
<gene>
    <name evidence="2" type="ORF">AXG55_11975</name>
</gene>
<feature type="transmembrane region" description="Helical" evidence="1">
    <location>
        <begin position="401"/>
        <end position="425"/>
    </location>
</feature>
<keyword evidence="1" id="KW-0812">Transmembrane</keyword>
<accession>A0A1L4D316</accession>
<feature type="transmembrane region" description="Helical" evidence="1">
    <location>
        <begin position="87"/>
        <end position="109"/>
    </location>
</feature>
<feature type="transmembrane region" description="Helical" evidence="1">
    <location>
        <begin position="370"/>
        <end position="389"/>
    </location>
</feature>
<evidence type="ECO:0008006" key="4">
    <source>
        <dbReference type="Google" id="ProtNLM"/>
    </source>
</evidence>
<dbReference type="Proteomes" id="UP000184731">
    <property type="component" value="Chromosome"/>
</dbReference>
<sequence>MEHLFVFDAIDKKNIFFEYNNKLLKFSTNISNYKQEKLSINWILFYIFISIIMNPFFSTFKDIKINIILDFFGLIMPFFFIKKINILGLYYFIAFFALVSVQLIFLVYATKNINVMFQSRMTMYFICQIYLFYCILSQIPYKYILSAIKVVNYFVLFIIFLMIIEFFTADIFISKLFIKEYIPDYRFDLYTYFSRLYNGTSPNLIILGAQHSNIVSLIACFIFFPLFKNDLKNKIKLFVFFPICFVIFILTMTMTSLICLIVFLVFISFSAKGTIFFNKYFKIFSLFCLAILSFSWEFLIYIKSGKVYNSSYIQYYIDVFTNPIRRIFSQSNNLNVLLGSGSYPEVWYKSNETVEINADFGYGMWVLSDGIIVVFVLTAMFFYSLYVYAKSPLFSIGKRGAYNYLGILITPFTYCFFVFTSIIHYQTLFQIGIKQLFCFYFSVILYFIFYKKNVKNKSELIIKKIITDIKLGDK</sequence>
<dbReference type="KEGG" id="saqi:AXG55_11975"/>
<dbReference type="STRING" id="1915309.AXG55_11975"/>
<keyword evidence="3" id="KW-1185">Reference proteome</keyword>
<evidence type="ECO:0000256" key="1">
    <source>
        <dbReference type="SAM" id="Phobius"/>
    </source>
</evidence>
<reference evidence="2 3" key="1">
    <citation type="submission" date="2016-10" db="EMBL/GenBank/DDBJ databases">
        <title>Silvanigrella aquatica sp. nov., isolated from a freshwater lake located in the Black Forest, Germany, description of Silvanigrellaceae fam. nov., Silvanigrellales ord. nov., reclassification of the order Bdellovibrionales in the class Oligoflexia, reclassification of the families Bacteriovoracaceae and Halobacteriovoraceae in the new order Bacteriovoracales ord. nov., and reclassification of the family Pseudobacteriovoracaceae in the order Oligoflexiales.</title>
        <authorList>
            <person name="Hahn M.W."/>
            <person name="Schmidt J."/>
            <person name="Koll U."/>
            <person name="Rohde M."/>
            <person name="Verbag S."/>
            <person name="Pitt A."/>
            <person name="Nakai R."/>
            <person name="Naganuma T."/>
            <person name="Lang E."/>
        </authorList>
    </citation>
    <scope>NUCLEOTIDE SEQUENCE [LARGE SCALE GENOMIC DNA]</scope>
    <source>
        <strain evidence="2 3">MWH-Nonnen-W8red</strain>
    </source>
</reference>
<feature type="transmembrane region" description="Helical" evidence="1">
    <location>
        <begin position="121"/>
        <end position="141"/>
    </location>
</feature>
<evidence type="ECO:0000313" key="2">
    <source>
        <dbReference type="EMBL" id="APJ04584.1"/>
    </source>
</evidence>
<keyword evidence="1" id="KW-0472">Membrane</keyword>
<dbReference type="EMBL" id="CP017834">
    <property type="protein sequence ID" value="APJ04584.1"/>
    <property type="molecule type" value="Genomic_DNA"/>
</dbReference>
<feature type="transmembrane region" description="Helical" evidence="1">
    <location>
        <begin position="153"/>
        <end position="173"/>
    </location>
</feature>
<organism evidence="2 3">
    <name type="scientific">Silvanigrella aquatica</name>
    <dbReference type="NCBI Taxonomy" id="1915309"/>
    <lineage>
        <taxon>Bacteria</taxon>
        <taxon>Pseudomonadati</taxon>
        <taxon>Bdellovibrionota</taxon>
        <taxon>Oligoflexia</taxon>
        <taxon>Silvanigrellales</taxon>
        <taxon>Silvanigrellaceae</taxon>
        <taxon>Silvanigrella</taxon>
    </lineage>
</organism>